<dbReference type="InterPro" id="IPR010260">
    <property type="entry name" value="AlpA"/>
</dbReference>
<accession>A0A084IG09</accession>
<reference evidence="1 2" key="1">
    <citation type="submission" date="2013-03" db="EMBL/GenBank/DDBJ databases">
        <title>Salinisphaera hydrothermalis C41B8 Genome Sequencing.</title>
        <authorList>
            <person name="Li C."/>
            <person name="Lai Q."/>
            <person name="Shao Z."/>
        </authorList>
    </citation>
    <scope>NUCLEOTIDE SEQUENCE [LARGE SCALE GENOMIC DNA]</scope>
    <source>
        <strain evidence="1 2">C41B8</strain>
    </source>
</reference>
<evidence type="ECO:0000313" key="2">
    <source>
        <dbReference type="Proteomes" id="UP000028302"/>
    </source>
</evidence>
<dbReference type="EMBL" id="APNK01000070">
    <property type="protein sequence ID" value="KEZ75643.1"/>
    <property type="molecule type" value="Genomic_DNA"/>
</dbReference>
<sequence length="27" mass="3213">MRLGVRAVGWDSREIDEWIAERLKARV</sequence>
<gene>
    <name evidence="1" type="ORF">C41B8_18987</name>
</gene>
<name>A0A084IG09_SALHC</name>
<dbReference type="Proteomes" id="UP000028302">
    <property type="component" value="Unassembled WGS sequence"/>
</dbReference>
<dbReference type="AlphaFoldDB" id="A0A084IG09"/>
<proteinExistence type="predicted"/>
<organism evidence="1 2">
    <name type="scientific">Salinisphaera hydrothermalis (strain C41B8)</name>
    <dbReference type="NCBI Taxonomy" id="1304275"/>
    <lineage>
        <taxon>Bacteria</taxon>
        <taxon>Pseudomonadati</taxon>
        <taxon>Pseudomonadota</taxon>
        <taxon>Gammaproteobacteria</taxon>
        <taxon>Salinisphaerales</taxon>
        <taxon>Salinisphaeraceae</taxon>
        <taxon>Salinisphaera</taxon>
    </lineage>
</organism>
<comment type="caution">
    <text evidence="1">The sequence shown here is derived from an EMBL/GenBank/DDBJ whole genome shotgun (WGS) entry which is preliminary data.</text>
</comment>
<evidence type="ECO:0000313" key="1">
    <source>
        <dbReference type="EMBL" id="KEZ75643.1"/>
    </source>
</evidence>
<protein>
    <submittedName>
        <fullName evidence="1">Transcriptional regulator</fullName>
    </submittedName>
</protein>
<dbReference type="Pfam" id="PF05930">
    <property type="entry name" value="Phage_AlpA"/>
    <property type="match status" value="1"/>
</dbReference>
<keyword evidence="2" id="KW-1185">Reference proteome</keyword>